<feature type="compositionally biased region" description="Polar residues" evidence="9">
    <location>
        <begin position="1"/>
        <end position="13"/>
    </location>
</feature>
<dbReference type="EC" id="1.1.99.2" evidence="7"/>
<reference evidence="11 12" key="1">
    <citation type="submission" date="2017-10" db="EMBL/GenBank/DDBJ databases">
        <title>Comparative genomics in systemic dimorphic fungi from Ajellomycetaceae.</title>
        <authorList>
            <person name="Munoz J.F."/>
            <person name="Mcewen J.G."/>
            <person name="Clay O.K."/>
            <person name="Cuomo C.A."/>
        </authorList>
    </citation>
    <scope>NUCLEOTIDE SEQUENCE [LARGE SCALE GENOMIC DNA]</scope>
    <source>
        <strain evidence="11 12">UAMH5409</strain>
    </source>
</reference>
<dbReference type="PANTHER" id="PTHR43104:SF4">
    <property type="entry name" value="L-2-HYDROXYGLUTARATE DEHYDROGENASE, MITOCHONDRIAL"/>
    <property type="match status" value="1"/>
</dbReference>
<evidence type="ECO:0000313" key="11">
    <source>
        <dbReference type="EMBL" id="PGH16815.1"/>
    </source>
</evidence>
<dbReference type="OrthoDB" id="498204at2759"/>
<dbReference type="Proteomes" id="UP000223968">
    <property type="component" value="Unassembled WGS sequence"/>
</dbReference>
<dbReference type="Gene3D" id="3.50.50.60">
    <property type="entry name" value="FAD/NAD(P)-binding domain"/>
    <property type="match status" value="1"/>
</dbReference>
<feature type="region of interest" description="Disordered" evidence="9">
    <location>
        <begin position="1"/>
        <end position="28"/>
    </location>
</feature>
<dbReference type="Gene3D" id="3.30.9.10">
    <property type="entry name" value="D-Amino Acid Oxidase, subunit A, domain 2"/>
    <property type="match status" value="1"/>
</dbReference>
<gene>
    <name evidence="11" type="ORF">AJ79_01459</name>
</gene>
<evidence type="ECO:0000256" key="6">
    <source>
        <dbReference type="ARBA" id="ARBA00037941"/>
    </source>
</evidence>
<accession>A0A2B7Y6H4</accession>
<protein>
    <recommendedName>
        <fullName evidence="8">L-2-hydroxyglutarate dehydrogenase, mitochondrial</fullName>
        <ecNumber evidence="7">1.1.99.2</ecNumber>
    </recommendedName>
</protein>
<evidence type="ECO:0000256" key="2">
    <source>
        <dbReference type="ARBA" id="ARBA00022630"/>
    </source>
</evidence>
<sequence>MFSRPVLQTQKLRTSIGRKRRPRPFSTSAATNADFTHAVIGGGVIGLSIARALALTHPSTSTLLLERHAQTGTETSSRNSEVIHAGLYYPANSLKTTLCIRGKHLLYTLCEEQNIPHRNTGKWILAQNETQLEALEKMHSHAEGLGVPTRFLGKEEMRRREPEVCARAGVLESTSTGIVDSHALMAVLRGQFEESGCGDVALCTEVRGVEGIRGGAGGYEIHTRSVDGEEATITAETLVNAAGHSAPMISNMLLPPDRHVRAHYAKGTYFSYGASRPKPGTLLYPAPQPGLGGLGTHLTLDMAGQVRFGPDVEWVDSAEDLKPSPGRLGSAVEAIREYLPGVQVEVIGVDYCGVRPKLGGKGEGFRDFVVQREDGFEGFVNCLGIESPGLTSALAVGERVEGLLYGRENGVRGG</sequence>
<dbReference type="SUPFAM" id="SSF51905">
    <property type="entry name" value="FAD/NAD(P)-binding domain"/>
    <property type="match status" value="1"/>
</dbReference>
<keyword evidence="3" id="KW-0274">FAD</keyword>
<dbReference type="AlphaFoldDB" id="A0A2B7Y6H4"/>
<evidence type="ECO:0000256" key="4">
    <source>
        <dbReference type="ARBA" id="ARBA00023002"/>
    </source>
</evidence>
<dbReference type="Pfam" id="PF01266">
    <property type="entry name" value="DAO"/>
    <property type="match status" value="1"/>
</dbReference>
<comment type="cofactor">
    <cofactor evidence="1">
        <name>FAD</name>
        <dbReference type="ChEBI" id="CHEBI:57692"/>
    </cofactor>
</comment>
<dbReference type="PANTHER" id="PTHR43104">
    <property type="entry name" value="L-2-HYDROXYGLUTARATE DEHYDROGENASE, MITOCHONDRIAL"/>
    <property type="match status" value="1"/>
</dbReference>
<organism evidence="11 12">
    <name type="scientific">Helicocarpus griseus UAMH5409</name>
    <dbReference type="NCBI Taxonomy" id="1447875"/>
    <lineage>
        <taxon>Eukaryota</taxon>
        <taxon>Fungi</taxon>
        <taxon>Dikarya</taxon>
        <taxon>Ascomycota</taxon>
        <taxon>Pezizomycotina</taxon>
        <taxon>Eurotiomycetes</taxon>
        <taxon>Eurotiomycetidae</taxon>
        <taxon>Onygenales</taxon>
        <taxon>Ajellomycetaceae</taxon>
        <taxon>Helicocarpus</taxon>
    </lineage>
</organism>
<evidence type="ECO:0000256" key="5">
    <source>
        <dbReference type="ARBA" id="ARBA00036066"/>
    </source>
</evidence>
<keyword evidence="2" id="KW-0285">Flavoprotein</keyword>
<feature type="domain" description="FAD dependent oxidoreductase" evidence="10">
    <location>
        <begin position="38"/>
        <end position="400"/>
    </location>
</feature>
<comment type="catalytic activity">
    <reaction evidence="5">
        <text>(S)-2-hydroxyglutarate + A = 2-oxoglutarate + AH2</text>
        <dbReference type="Rhea" id="RHEA:21252"/>
        <dbReference type="ChEBI" id="CHEBI:13193"/>
        <dbReference type="ChEBI" id="CHEBI:16782"/>
        <dbReference type="ChEBI" id="CHEBI:16810"/>
        <dbReference type="ChEBI" id="CHEBI:17499"/>
        <dbReference type="EC" id="1.1.99.2"/>
    </reaction>
</comment>
<comment type="caution">
    <text evidence="11">The sequence shown here is derived from an EMBL/GenBank/DDBJ whole genome shotgun (WGS) entry which is preliminary data.</text>
</comment>
<evidence type="ECO:0000256" key="7">
    <source>
        <dbReference type="ARBA" id="ARBA00038878"/>
    </source>
</evidence>
<dbReference type="STRING" id="1447875.A0A2B7Y6H4"/>
<evidence type="ECO:0000259" key="10">
    <source>
        <dbReference type="Pfam" id="PF01266"/>
    </source>
</evidence>
<name>A0A2B7Y6H4_9EURO</name>
<dbReference type="EMBL" id="PDNB01000014">
    <property type="protein sequence ID" value="PGH16815.1"/>
    <property type="molecule type" value="Genomic_DNA"/>
</dbReference>
<dbReference type="InterPro" id="IPR036188">
    <property type="entry name" value="FAD/NAD-bd_sf"/>
</dbReference>
<evidence type="ECO:0000256" key="8">
    <source>
        <dbReference type="ARBA" id="ARBA00041137"/>
    </source>
</evidence>
<keyword evidence="12" id="KW-1185">Reference proteome</keyword>
<proteinExistence type="inferred from homology"/>
<dbReference type="InterPro" id="IPR006076">
    <property type="entry name" value="FAD-dep_OxRdtase"/>
</dbReference>
<keyword evidence="4" id="KW-0560">Oxidoreductase</keyword>
<evidence type="ECO:0000313" key="12">
    <source>
        <dbReference type="Proteomes" id="UP000223968"/>
    </source>
</evidence>
<evidence type="ECO:0000256" key="9">
    <source>
        <dbReference type="SAM" id="MobiDB-lite"/>
    </source>
</evidence>
<evidence type="ECO:0000256" key="3">
    <source>
        <dbReference type="ARBA" id="ARBA00022827"/>
    </source>
</evidence>
<dbReference type="GO" id="GO:0047545">
    <property type="term" value="F:(S)-2-hydroxyglutarate dehydrogenase activity"/>
    <property type="evidence" value="ECO:0007669"/>
    <property type="project" value="UniProtKB-EC"/>
</dbReference>
<evidence type="ECO:0000256" key="1">
    <source>
        <dbReference type="ARBA" id="ARBA00001974"/>
    </source>
</evidence>
<comment type="similarity">
    <text evidence="6">Belongs to the L2HGDH family.</text>
</comment>